<comment type="caution">
    <text evidence="1">The sequence shown here is derived from an EMBL/GenBank/DDBJ whole genome shotgun (WGS) entry which is preliminary data.</text>
</comment>
<proteinExistence type="predicted"/>
<organism evidence="1 2">
    <name type="scientific">Flavobacterium bernardetii</name>
    <dbReference type="NCBI Taxonomy" id="2813823"/>
    <lineage>
        <taxon>Bacteria</taxon>
        <taxon>Pseudomonadati</taxon>
        <taxon>Bacteroidota</taxon>
        <taxon>Flavobacteriia</taxon>
        <taxon>Flavobacteriales</taxon>
        <taxon>Flavobacteriaceae</taxon>
        <taxon>Flavobacterium</taxon>
    </lineage>
</organism>
<evidence type="ECO:0000313" key="1">
    <source>
        <dbReference type="EMBL" id="MBC5835787.1"/>
    </source>
</evidence>
<accession>A0ABR7J247</accession>
<dbReference type="Proteomes" id="UP000605990">
    <property type="component" value="Unassembled WGS sequence"/>
</dbReference>
<reference evidence="1 2" key="1">
    <citation type="submission" date="2020-08" db="EMBL/GenBank/DDBJ databases">
        <title>Description of novel Flavobacterium F-408 isolate.</title>
        <authorList>
            <person name="Saticioglu I.B."/>
            <person name="Duman M."/>
            <person name="Altun S."/>
        </authorList>
    </citation>
    <scope>NUCLEOTIDE SEQUENCE [LARGE SCALE GENOMIC DNA]</scope>
    <source>
        <strain evidence="1 2">F-408</strain>
    </source>
</reference>
<protein>
    <submittedName>
        <fullName evidence="1">Uncharacterized protein</fullName>
    </submittedName>
</protein>
<keyword evidence="2" id="KW-1185">Reference proteome</keyword>
<name>A0ABR7J247_9FLAO</name>
<evidence type="ECO:0000313" key="2">
    <source>
        <dbReference type="Proteomes" id="UP000605990"/>
    </source>
</evidence>
<dbReference type="EMBL" id="JACRUN010000008">
    <property type="protein sequence ID" value="MBC5835787.1"/>
    <property type="molecule type" value="Genomic_DNA"/>
</dbReference>
<dbReference type="RefSeq" id="WP_166125534.1">
    <property type="nucleotide sequence ID" value="NZ_JAANOQ010000002.1"/>
</dbReference>
<gene>
    <name evidence="1" type="ORF">H8R27_12900</name>
</gene>
<sequence length="136" mass="15793">MRKGVSKFMLIQAQLDELGIITSLLKTGKKEYSLIVNGEIVKLYKKRENANFRLLKLIKEHMKKPIGIYGCYCHPFKDWPEHDKFFSQKLAAGTKVKTRCSGKSGQLIKRNQNGFWQIKINENETIIEHTQNLILI</sequence>